<dbReference type="Pfam" id="PF00561">
    <property type="entry name" value="Abhydrolase_1"/>
    <property type="match status" value="1"/>
</dbReference>
<comment type="caution">
    <text evidence="6">The sequence shown here is derived from an EMBL/GenBank/DDBJ whole genome shotgun (WGS) entry which is preliminary data.</text>
</comment>
<dbReference type="InterPro" id="IPR029058">
    <property type="entry name" value="AB_hydrolase_fold"/>
</dbReference>
<keyword evidence="2" id="KW-0378">Hydrolase</keyword>
<dbReference type="PROSITE" id="PS51257">
    <property type="entry name" value="PROKAR_LIPOPROTEIN"/>
    <property type="match status" value="1"/>
</dbReference>
<dbReference type="Gene3D" id="3.40.50.1820">
    <property type="entry name" value="alpha/beta hydrolase"/>
    <property type="match status" value="1"/>
</dbReference>
<evidence type="ECO:0000259" key="5">
    <source>
        <dbReference type="Pfam" id="PF08386"/>
    </source>
</evidence>
<organism evidence="6 7">
    <name type="scientific">Deinococcus malanensis</name>
    <dbReference type="NCBI Taxonomy" id="1706855"/>
    <lineage>
        <taxon>Bacteria</taxon>
        <taxon>Thermotogati</taxon>
        <taxon>Deinococcota</taxon>
        <taxon>Deinococci</taxon>
        <taxon>Deinococcales</taxon>
        <taxon>Deinococcaceae</taxon>
        <taxon>Deinococcus</taxon>
    </lineage>
</organism>
<evidence type="ECO:0000259" key="4">
    <source>
        <dbReference type="Pfam" id="PF00561"/>
    </source>
</evidence>
<comment type="similarity">
    <text evidence="1">Belongs to the peptidase S33 family.</text>
</comment>
<protein>
    <submittedName>
        <fullName evidence="6">Transporter</fullName>
    </submittedName>
</protein>
<feature type="domain" description="AB hydrolase-1" evidence="4">
    <location>
        <begin position="101"/>
        <end position="290"/>
    </location>
</feature>
<gene>
    <name evidence="6" type="ORF">GCM10008955_12630</name>
</gene>
<dbReference type="SUPFAM" id="SSF53474">
    <property type="entry name" value="alpha/beta-Hydrolases"/>
    <property type="match status" value="1"/>
</dbReference>
<evidence type="ECO:0000256" key="2">
    <source>
        <dbReference type="ARBA" id="ARBA00022801"/>
    </source>
</evidence>
<evidence type="ECO:0000256" key="1">
    <source>
        <dbReference type="ARBA" id="ARBA00010088"/>
    </source>
</evidence>
<dbReference type="EMBL" id="BMPP01000004">
    <property type="protein sequence ID" value="GGK20726.1"/>
    <property type="molecule type" value="Genomic_DNA"/>
</dbReference>
<dbReference type="PANTHER" id="PTHR43248:SF25">
    <property type="entry name" value="AB HYDROLASE-1 DOMAIN-CONTAINING PROTEIN-RELATED"/>
    <property type="match status" value="1"/>
</dbReference>
<accession>A0ABQ2EQD8</accession>
<name>A0ABQ2EQD8_9DEIO</name>
<evidence type="ECO:0000256" key="3">
    <source>
        <dbReference type="SAM" id="SignalP"/>
    </source>
</evidence>
<keyword evidence="3" id="KW-0732">Signal</keyword>
<feature type="signal peptide" evidence="3">
    <location>
        <begin position="1"/>
        <end position="19"/>
    </location>
</feature>
<sequence length="614" mass="66589">MKKITSPATLLLMLPLTLASCGLFETKAPEDRTFQDQKLNWHACDPSILGKDESELFTTLGERLVCADMQVPMNWEAPAAGKASVSLIRLKAANPEQRQGAIFFNPGGPGGDGLGFAPWYGFAWGKADANTPVGANLKEMTEQFDLVGFSPRGVGASSRLYCGSNELAPVVHSPASDRSEKNISAMIRTGQLVASACQKNPLTPFINTDATVRDLDLARHLMGDQKLNYIGYSYGTWLGSWYAKRFPETTGRMLLDANMPFHATMQAAFEADPMTFQRDFREVVVPYLTRLGGMFGLGETPEEVYQKYAGLGEPIKSVVGGATASMLYNRDAYPSIGVVLKVASVVDGLIKASPNAGTEAWLAQAAQATYFPNQKLNNVARSMAAELLYYRDSLVTQTPVPVVLTEGSATNTAVICNDTAWNQDLGYWRGADERNAVESPLIGGSFVSIPCLYWKGGPTVKKPEVPAQMPPVLMLQNEYDPATPKEGALAALKATPNARMIMIDDEPQHAAFPYDTDCVDLPVTRYFLTGELPAAELTSCAAKPLPFEAQVYPVGEKFTSGSLSTQSMRAQAVKDPRALKALARNRQTIAQQSAALHGISSPLDLDALNRFFKK</sequence>
<dbReference type="InterPro" id="IPR013595">
    <property type="entry name" value="Pept_S33_TAP-like_C"/>
</dbReference>
<dbReference type="Pfam" id="PF08386">
    <property type="entry name" value="Abhydrolase_4"/>
    <property type="match status" value="1"/>
</dbReference>
<dbReference type="Proteomes" id="UP000647587">
    <property type="component" value="Unassembled WGS sequence"/>
</dbReference>
<feature type="chain" id="PRO_5045237207" evidence="3">
    <location>
        <begin position="20"/>
        <end position="614"/>
    </location>
</feature>
<proteinExistence type="inferred from homology"/>
<evidence type="ECO:0000313" key="7">
    <source>
        <dbReference type="Proteomes" id="UP000647587"/>
    </source>
</evidence>
<dbReference type="InterPro" id="IPR000073">
    <property type="entry name" value="AB_hydrolase_1"/>
</dbReference>
<feature type="domain" description="Peptidase S33 tripeptidyl aminopeptidase-like C-terminal" evidence="5">
    <location>
        <begin position="441"/>
        <end position="536"/>
    </location>
</feature>
<dbReference type="PANTHER" id="PTHR43248">
    <property type="entry name" value="2-SUCCINYL-6-HYDROXY-2,4-CYCLOHEXADIENE-1-CARBOXYLATE SYNTHASE"/>
    <property type="match status" value="1"/>
</dbReference>
<reference evidence="7" key="1">
    <citation type="journal article" date="2019" name="Int. J. Syst. Evol. Microbiol.">
        <title>The Global Catalogue of Microorganisms (GCM) 10K type strain sequencing project: providing services to taxonomists for standard genome sequencing and annotation.</title>
        <authorList>
            <consortium name="The Broad Institute Genomics Platform"/>
            <consortium name="The Broad Institute Genome Sequencing Center for Infectious Disease"/>
            <person name="Wu L."/>
            <person name="Ma J."/>
        </authorList>
    </citation>
    <scope>NUCLEOTIDE SEQUENCE [LARGE SCALE GENOMIC DNA]</scope>
    <source>
        <strain evidence="7">JCM 30331</strain>
    </source>
</reference>
<evidence type="ECO:0000313" key="6">
    <source>
        <dbReference type="EMBL" id="GGK20726.1"/>
    </source>
</evidence>
<keyword evidence="7" id="KW-1185">Reference proteome</keyword>
<dbReference type="InterPro" id="IPR051601">
    <property type="entry name" value="Serine_prot/Carboxylest_S33"/>
</dbReference>